<reference evidence="2" key="1">
    <citation type="submission" date="2020-01" db="EMBL/GenBank/DDBJ databases">
        <title>Genome sequence of Kobresia littledalei, the first chromosome-level genome in the family Cyperaceae.</title>
        <authorList>
            <person name="Qu G."/>
        </authorList>
    </citation>
    <scope>NUCLEOTIDE SEQUENCE</scope>
    <source>
        <strain evidence="2">C.B.Clarke</strain>
        <tissue evidence="2">Leaf</tissue>
    </source>
</reference>
<dbReference type="AlphaFoldDB" id="A0A833VHE4"/>
<dbReference type="GO" id="GO:0003676">
    <property type="term" value="F:nucleic acid binding"/>
    <property type="evidence" value="ECO:0007669"/>
    <property type="project" value="InterPro"/>
</dbReference>
<dbReference type="InterPro" id="IPR036875">
    <property type="entry name" value="Znf_CCHC_sf"/>
</dbReference>
<gene>
    <name evidence="2" type="ORF">FCM35_KLT16253</name>
</gene>
<name>A0A833VHE4_9POAL</name>
<evidence type="ECO:0008006" key="4">
    <source>
        <dbReference type="Google" id="ProtNLM"/>
    </source>
</evidence>
<protein>
    <recommendedName>
        <fullName evidence="4">CCHC-type domain-containing protein</fullName>
    </recommendedName>
</protein>
<dbReference type="GO" id="GO:0008270">
    <property type="term" value="F:zinc ion binding"/>
    <property type="evidence" value="ECO:0007669"/>
    <property type="project" value="InterPro"/>
</dbReference>
<accession>A0A833VHE4</accession>
<evidence type="ECO:0000313" key="2">
    <source>
        <dbReference type="EMBL" id="KAF3340482.1"/>
    </source>
</evidence>
<dbReference type="Gene3D" id="4.10.60.10">
    <property type="entry name" value="Zinc finger, CCHC-type"/>
    <property type="match status" value="1"/>
</dbReference>
<feature type="compositionally biased region" description="Low complexity" evidence="1">
    <location>
        <begin position="56"/>
        <end position="83"/>
    </location>
</feature>
<feature type="region of interest" description="Disordered" evidence="1">
    <location>
        <begin position="149"/>
        <end position="168"/>
    </location>
</feature>
<keyword evidence="3" id="KW-1185">Reference proteome</keyword>
<evidence type="ECO:0000313" key="3">
    <source>
        <dbReference type="Proteomes" id="UP000623129"/>
    </source>
</evidence>
<organism evidence="2 3">
    <name type="scientific">Carex littledalei</name>
    <dbReference type="NCBI Taxonomy" id="544730"/>
    <lineage>
        <taxon>Eukaryota</taxon>
        <taxon>Viridiplantae</taxon>
        <taxon>Streptophyta</taxon>
        <taxon>Embryophyta</taxon>
        <taxon>Tracheophyta</taxon>
        <taxon>Spermatophyta</taxon>
        <taxon>Magnoliopsida</taxon>
        <taxon>Liliopsida</taxon>
        <taxon>Poales</taxon>
        <taxon>Cyperaceae</taxon>
        <taxon>Cyperoideae</taxon>
        <taxon>Cariceae</taxon>
        <taxon>Carex</taxon>
        <taxon>Carex subgen. Euthyceras</taxon>
    </lineage>
</organism>
<evidence type="ECO:0000256" key="1">
    <source>
        <dbReference type="SAM" id="MobiDB-lite"/>
    </source>
</evidence>
<dbReference type="Proteomes" id="UP000623129">
    <property type="component" value="Unassembled WGS sequence"/>
</dbReference>
<comment type="caution">
    <text evidence="2">The sequence shown here is derived from an EMBL/GenBank/DDBJ whole genome shotgun (WGS) entry which is preliminary data.</text>
</comment>
<sequence>MAPTGVWQVVRHSCRRYPEGWRATATTHPTRTSTYTPYALKPTYAQVLVSPPPALTNPTSPKTSTISPTSTRPSSPTTPKTGTLYVSPYNPTYLRFPPSPSFSEWRGRCIKCCKKGHTKAMCRNPMKCGRCWSVGHMGSQCKAEVVPPTTTGPHKATPVSELSKGEPPFDDMLTGPLPVEEPLMPEGRPFKLTCYMARDERHF</sequence>
<feature type="region of interest" description="Disordered" evidence="1">
    <location>
        <begin position="49"/>
        <end position="83"/>
    </location>
</feature>
<proteinExistence type="predicted"/>
<dbReference type="SUPFAM" id="SSF57756">
    <property type="entry name" value="Retrovirus zinc finger-like domains"/>
    <property type="match status" value="1"/>
</dbReference>
<dbReference type="OrthoDB" id="3863715at2759"/>
<dbReference type="EMBL" id="SWLB01000003">
    <property type="protein sequence ID" value="KAF3340482.1"/>
    <property type="molecule type" value="Genomic_DNA"/>
</dbReference>